<dbReference type="AlphaFoldDB" id="A0A2T3N6G9"/>
<reference evidence="1 2" key="1">
    <citation type="submission" date="2018-03" db="EMBL/GenBank/DDBJ databases">
        <title>Whole genome sequencing of Histamine producing bacteria.</title>
        <authorList>
            <person name="Butler K."/>
        </authorList>
    </citation>
    <scope>NUCLEOTIDE SEQUENCE [LARGE SCALE GENOMIC DNA]</scope>
    <source>
        <strain evidence="1 2">DSM 19138</strain>
    </source>
</reference>
<dbReference type="OrthoDB" id="9553443at2"/>
<dbReference type="EMBL" id="PYMB01000022">
    <property type="protein sequence ID" value="PSW08300.1"/>
    <property type="molecule type" value="Genomic_DNA"/>
</dbReference>
<sequence length="150" mass="17123">MANRSPEQDLIDGFISSLSRIEDADYRIQTLINSNCKAKKFADIEYVSHSGQRWAIEAKSNDSKDAHNSVHKIFGELLKETGRNEIQERSIGILIPLDAIAFYSRLFQAIDRDKFIRFGTLIPVKSVFAYGDAELKMMSWPELYDAFKAN</sequence>
<evidence type="ECO:0008006" key="3">
    <source>
        <dbReference type="Google" id="ProtNLM"/>
    </source>
</evidence>
<dbReference type="RefSeq" id="WP_107300711.1">
    <property type="nucleotide sequence ID" value="NZ_PYMB01000022.1"/>
</dbReference>
<accession>A0A2T3N6G9</accession>
<comment type="caution">
    <text evidence="1">The sequence shown here is derived from an EMBL/GenBank/DDBJ whole genome shotgun (WGS) entry which is preliminary data.</text>
</comment>
<gene>
    <name evidence="1" type="ORF">C9J01_24325</name>
</gene>
<name>A0A2T3N6G9_9GAMM</name>
<evidence type="ECO:0000313" key="1">
    <source>
        <dbReference type="EMBL" id="PSW08300.1"/>
    </source>
</evidence>
<dbReference type="Proteomes" id="UP000241346">
    <property type="component" value="Unassembled WGS sequence"/>
</dbReference>
<proteinExistence type="predicted"/>
<protein>
    <recommendedName>
        <fullName evidence="3">Restriction endonuclease</fullName>
    </recommendedName>
</protein>
<organism evidence="1 2">
    <name type="scientific">Photobacterium rosenbergii</name>
    <dbReference type="NCBI Taxonomy" id="294936"/>
    <lineage>
        <taxon>Bacteria</taxon>
        <taxon>Pseudomonadati</taxon>
        <taxon>Pseudomonadota</taxon>
        <taxon>Gammaproteobacteria</taxon>
        <taxon>Vibrionales</taxon>
        <taxon>Vibrionaceae</taxon>
        <taxon>Photobacterium</taxon>
    </lineage>
</organism>
<evidence type="ECO:0000313" key="2">
    <source>
        <dbReference type="Proteomes" id="UP000241346"/>
    </source>
</evidence>